<dbReference type="EMBL" id="JABFAF010000008">
    <property type="protein sequence ID" value="MBA0863574.1"/>
    <property type="molecule type" value="Genomic_DNA"/>
</dbReference>
<reference evidence="1 2" key="1">
    <citation type="journal article" date="2019" name="Genome Biol. Evol.">
        <title>Insights into the evolution of the New World diploid cottons (Gossypium, subgenus Houzingenia) based on genome sequencing.</title>
        <authorList>
            <person name="Grover C.E."/>
            <person name="Arick M.A. 2nd"/>
            <person name="Thrash A."/>
            <person name="Conover J.L."/>
            <person name="Sanders W.S."/>
            <person name="Peterson D.G."/>
            <person name="Frelichowski J.E."/>
            <person name="Scheffler J.A."/>
            <person name="Scheffler B.E."/>
            <person name="Wendel J.F."/>
        </authorList>
    </citation>
    <scope>NUCLEOTIDE SEQUENCE [LARGE SCALE GENOMIC DNA]</scope>
    <source>
        <strain evidence="1">1</strain>
        <tissue evidence="1">Leaf</tissue>
    </source>
</reference>
<proteinExistence type="predicted"/>
<organism evidence="1 2">
    <name type="scientific">Gossypium schwendimanii</name>
    <name type="common">Cotton</name>
    <dbReference type="NCBI Taxonomy" id="34291"/>
    <lineage>
        <taxon>Eukaryota</taxon>
        <taxon>Viridiplantae</taxon>
        <taxon>Streptophyta</taxon>
        <taxon>Embryophyta</taxon>
        <taxon>Tracheophyta</taxon>
        <taxon>Spermatophyta</taxon>
        <taxon>Magnoliopsida</taxon>
        <taxon>eudicotyledons</taxon>
        <taxon>Gunneridae</taxon>
        <taxon>Pentapetalae</taxon>
        <taxon>rosids</taxon>
        <taxon>malvids</taxon>
        <taxon>Malvales</taxon>
        <taxon>Malvaceae</taxon>
        <taxon>Malvoideae</taxon>
        <taxon>Gossypium</taxon>
    </lineage>
</organism>
<accession>A0A7J9LXQ6</accession>
<feature type="non-terminal residue" evidence="1">
    <location>
        <position position="20"/>
    </location>
</feature>
<protein>
    <submittedName>
        <fullName evidence="1">Uncharacterized protein</fullName>
    </submittedName>
</protein>
<evidence type="ECO:0000313" key="2">
    <source>
        <dbReference type="Proteomes" id="UP000593576"/>
    </source>
</evidence>
<sequence length="20" mass="2394">MWAIDFEKVKSKVDVDLELK</sequence>
<gene>
    <name evidence="1" type="ORF">Goshw_023157</name>
</gene>
<dbReference type="Proteomes" id="UP000593576">
    <property type="component" value="Unassembled WGS sequence"/>
</dbReference>
<comment type="caution">
    <text evidence="1">The sequence shown here is derived from an EMBL/GenBank/DDBJ whole genome shotgun (WGS) entry which is preliminary data.</text>
</comment>
<name>A0A7J9LXQ6_GOSSC</name>
<evidence type="ECO:0000313" key="1">
    <source>
        <dbReference type="EMBL" id="MBA0863574.1"/>
    </source>
</evidence>
<keyword evidence="2" id="KW-1185">Reference proteome</keyword>
<dbReference type="AlphaFoldDB" id="A0A7J9LXQ6"/>